<dbReference type="InterPro" id="IPR002509">
    <property type="entry name" value="NODB_dom"/>
</dbReference>
<dbReference type="AlphaFoldDB" id="A0A9P6VI97"/>
<dbReference type="GO" id="GO:0005975">
    <property type="term" value="P:carbohydrate metabolic process"/>
    <property type="evidence" value="ECO:0007669"/>
    <property type="project" value="InterPro"/>
</dbReference>
<dbReference type="GO" id="GO:0016810">
    <property type="term" value="F:hydrolase activity, acting on carbon-nitrogen (but not peptide) bonds"/>
    <property type="evidence" value="ECO:0007669"/>
    <property type="project" value="InterPro"/>
</dbReference>
<dbReference type="SUPFAM" id="SSF88713">
    <property type="entry name" value="Glycoside hydrolase/deacetylase"/>
    <property type="match status" value="1"/>
</dbReference>
<organism evidence="2 3">
    <name type="scientific">Hyphodiscus hymeniophilus</name>
    <dbReference type="NCBI Taxonomy" id="353542"/>
    <lineage>
        <taxon>Eukaryota</taxon>
        <taxon>Fungi</taxon>
        <taxon>Dikarya</taxon>
        <taxon>Ascomycota</taxon>
        <taxon>Pezizomycotina</taxon>
        <taxon>Leotiomycetes</taxon>
        <taxon>Helotiales</taxon>
        <taxon>Hyphodiscaceae</taxon>
        <taxon>Hyphodiscus</taxon>
    </lineage>
</organism>
<evidence type="ECO:0000313" key="2">
    <source>
        <dbReference type="EMBL" id="KAG0648437.1"/>
    </source>
</evidence>
<evidence type="ECO:0000259" key="1">
    <source>
        <dbReference type="PROSITE" id="PS51677"/>
    </source>
</evidence>
<dbReference type="Gene3D" id="3.20.20.370">
    <property type="entry name" value="Glycoside hydrolase/deacetylase"/>
    <property type="match status" value="1"/>
</dbReference>
<gene>
    <name evidence="2" type="ORF">D0Z07_5363</name>
</gene>
<sequence>MATTYSLPSDLAKFKQFEWDDHYDFPRDLVGYGEKSFNPQWPRGAKIAVSFVINYEEGSEHCVLNGDAHSESHLWEAAGAGLKVQERALNIESDYDYGSRSGVWRIFRLFNKFNYKYTLYAVGKAIEDNPAVAVSSVQNGHDVASHGYRWIDYANMPPEKEKAYIKKGIETITKICGEPPKGWYYGRLSSQSSALVWDVYKEMGIPLLWDSDSYADDLPYWVDVPCEKEEETPQGMLMIPYTYDCNDYKFNVPTGFGGPTDFYDHVKNAFDTLYEEGCDGSPKMMTIGLHCRCIGKPGRFGALKKIVEYISKKEGVWVATRTQIAEHFRAKFPYEPGYLAPGVKRAEAPNMTTGWPAHVDVPV</sequence>
<feature type="domain" description="NodB homology" evidence="1">
    <location>
        <begin position="89"/>
        <end position="319"/>
    </location>
</feature>
<name>A0A9P6VI97_9HELO</name>
<evidence type="ECO:0000313" key="3">
    <source>
        <dbReference type="Proteomes" id="UP000785200"/>
    </source>
</evidence>
<protein>
    <submittedName>
        <fullName evidence="2">Chitin deacetylase 1</fullName>
    </submittedName>
</protein>
<dbReference type="PROSITE" id="PS51677">
    <property type="entry name" value="NODB"/>
    <property type="match status" value="1"/>
</dbReference>
<comment type="caution">
    <text evidence="2">The sequence shown here is derived from an EMBL/GenBank/DDBJ whole genome shotgun (WGS) entry which is preliminary data.</text>
</comment>
<dbReference type="OrthoDB" id="9970124at2759"/>
<dbReference type="Pfam" id="PF01522">
    <property type="entry name" value="Polysacc_deac_1"/>
    <property type="match status" value="1"/>
</dbReference>
<dbReference type="PANTHER" id="PTHR43123">
    <property type="entry name" value="POLYSACCHARIDE DEACETYLASE-RELATED"/>
    <property type="match status" value="1"/>
</dbReference>
<accession>A0A9P6VI97</accession>
<keyword evidence="3" id="KW-1185">Reference proteome</keyword>
<reference evidence="2" key="1">
    <citation type="submission" date="2019-07" db="EMBL/GenBank/DDBJ databases">
        <title>Hyphodiscus hymeniophilus genome sequencing and assembly.</title>
        <authorList>
            <person name="Kramer G."/>
            <person name="Nodwell J."/>
        </authorList>
    </citation>
    <scope>NUCLEOTIDE SEQUENCE</scope>
    <source>
        <strain evidence="2">ATCC 34498</strain>
    </source>
</reference>
<proteinExistence type="predicted"/>
<dbReference type="PANTHER" id="PTHR43123:SF1">
    <property type="entry name" value="POLYSACCHARIDE DEACETYLASE-RELATED"/>
    <property type="match status" value="1"/>
</dbReference>
<dbReference type="Proteomes" id="UP000785200">
    <property type="component" value="Unassembled WGS sequence"/>
</dbReference>
<dbReference type="EMBL" id="VNKQ01000010">
    <property type="protein sequence ID" value="KAG0648437.1"/>
    <property type="molecule type" value="Genomic_DNA"/>
</dbReference>
<dbReference type="InterPro" id="IPR011330">
    <property type="entry name" value="Glyco_hydro/deAcase_b/a-brl"/>
</dbReference>